<evidence type="ECO:0000256" key="4">
    <source>
        <dbReference type="ARBA" id="ARBA00022985"/>
    </source>
</evidence>
<dbReference type="HAMAP" id="MF_00057">
    <property type="entry name" value="KdsB"/>
    <property type="match status" value="1"/>
</dbReference>
<comment type="subcellular location">
    <subcellularLocation>
        <location evidence="5">Cytoplasm</location>
    </subcellularLocation>
    <subcellularLocation>
        <location evidence="1">Membrane</location>
    </subcellularLocation>
</comment>
<evidence type="ECO:0000256" key="1">
    <source>
        <dbReference type="ARBA" id="ARBA00004370"/>
    </source>
</evidence>
<dbReference type="NCBIfam" id="NF009905">
    <property type="entry name" value="PRK13368.1"/>
    <property type="match status" value="1"/>
</dbReference>
<dbReference type="InterPro" id="IPR004528">
    <property type="entry name" value="KdsB"/>
</dbReference>
<reference evidence="6 7" key="1">
    <citation type="submission" date="2019-10" db="EMBL/GenBank/DDBJ databases">
        <title>Rudanella paleaurantiibacter sp. nov., isolated from sludge.</title>
        <authorList>
            <person name="Xu S.Q."/>
        </authorList>
    </citation>
    <scope>NUCLEOTIDE SEQUENCE [LARGE SCALE GENOMIC DNA]</scope>
    <source>
        <strain evidence="6 7">HX-22-17</strain>
    </source>
</reference>
<sequence length="273" mass="30699">MSLRKIMVSGGYFKSNQPVQFRMFTAMKILGLIPARYASTRFPAKALADINGKSMIQRVVEQARQTASLSRVVVATDDERIRAHVADFGGEVVMTSTHHQSGTDRCQEALTALGESFDYVVNIQGDEPFIQPQQIELLTSVLDGTTELATLVKAITDAHTLFNPNSPKVVVSQTGEALYFSRQPIPYQRDRTTEEWLRHHTYYKHIGLYAYRTDVLAQITQLTPSALERAEALEQLRWLENGYRIRVVTTELESYGIDTPEDIQVAVMSGSKQ</sequence>
<dbReference type="GO" id="GO:0016020">
    <property type="term" value="C:membrane"/>
    <property type="evidence" value="ECO:0007669"/>
    <property type="project" value="UniProtKB-SubCell"/>
</dbReference>
<dbReference type="NCBIfam" id="NF003950">
    <property type="entry name" value="PRK05450.1-3"/>
    <property type="match status" value="1"/>
</dbReference>
<dbReference type="GO" id="GO:0008690">
    <property type="term" value="F:3-deoxy-manno-octulosonate cytidylyltransferase activity"/>
    <property type="evidence" value="ECO:0007669"/>
    <property type="project" value="UniProtKB-UniRule"/>
</dbReference>
<dbReference type="CDD" id="cd02517">
    <property type="entry name" value="CMP-KDO-Synthetase"/>
    <property type="match status" value="1"/>
</dbReference>
<dbReference type="InterPro" id="IPR003329">
    <property type="entry name" value="Cytidylyl_trans"/>
</dbReference>
<keyword evidence="2 5" id="KW-0808">Transferase</keyword>
<dbReference type="NCBIfam" id="NF003952">
    <property type="entry name" value="PRK05450.1-5"/>
    <property type="match status" value="1"/>
</dbReference>
<comment type="function">
    <text evidence="5">Activates KDO (a required 8-carbon sugar) for incorporation into bacterial lipopolysaccharide in Gram-negative bacteria.</text>
</comment>
<keyword evidence="7" id="KW-1185">Reference proteome</keyword>
<dbReference type="Gene3D" id="3.90.550.10">
    <property type="entry name" value="Spore Coat Polysaccharide Biosynthesis Protein SpsA, Chain A"/>
    <property type="match status" value="1"/>
</dbReference>
<organism evidence="6 7">
    <name type="scientific">Rudanella paleaurantiibacter</name>
    <dbReference type="NCBI Taxonomy" id="2614655"/>
    <lineage>
        <taxon>Bacteria</taxon>
        <taxon>Pseudomonadati</taxon>
        <taxon>Bacteroidota</taxon>
        <taxon>Cytophagia</taxon>
        <taxon>Cytophagales</taxon>
        <taxon>Cytophagaceae</taxon>
        <taxon>Rudanella</taxon>
    </lineage>
</organism>
<dbReference type="SUPFAM" id="SSF53448">
    <property type="entry name" value="Nucleotide-diphospho-sugar transferases"/>
    <property type="match status" value="1"/>
</dbReference>
<dbReference type="PANTHER" id="PTHR42866">
    <property type="entry name" value="3-DEOXY-MANNO-OCTULOSONATE CYTIDYLYLTRANSFERASE"/>
    <property type="match status" value="1"/>
</dbReference>
<accession>A0A7J5TUV3</accession>
<comment type="similarity">
    <text evidence="5">Belongs to the KdsB family.</text>
</comment>
<dbReference type="UniPathway" id="UPA00358">
    <property type="reaction ID" value="UER00476"/>
</dbReference>
<evidence type="ECO:0000256" key="2">
    <source>
        <dbReference type="ARBA" id="ARBA00022679"/>
    </source>
</evidence>
<evidence type="ECO:0000256" key="3">
    <source>
        <dbReference type="ARBA" id="ARBA00022695"/>
    </source>
</evidence>
<dbReference type="NCBIfam" id="TIGR00466">
    <property type="entry name" value="kdsB"/>
    <property type="match status" value="1"/>
</dbReference>
<dbReference type="PANTHER" id="PTHR42866:SF2">
    <property type="entry name" value="3-DEOXY-MANNO-OCTULOSONATE CYTIDYLYLTRANSFERASE, MITOCHONDRIAL"/>
    <property type="match status" value="1"/>
</dbReference>
<gene>
    <name evidence="5 6" type="primary">kdsB</name>
    <name evidence="6" type="ORF">F5984_18990</name>
</gene>
<keyword evidence="4 5" id="KW-0448">Lipopolysaccharide biosynthesis</keyword>
<keyword evidence="3 5" id="KW-0548">Nucleotidyltransferase</keyword>
<keyword evidence="5" id="KW-0963">Cytoplasm</keyword>
<proteinExistence type="inferred from homology"/>
<dbReference type="GO" id="GO:0005829">
    <property type="term" value="C:cytosol"/>
    <property type="evidence" value="ECO:0007669"/>
    <property type="project" value="TreeGrafter"/>
</dbReference>
<dbReference type="InterPro" id="IPR029044">
    <property type="entry name" value="Nucleotide-diphossugar_trans"/>
</dbReference>
<evidence type="ECO:0000313" key="7">
    <source>
        <dbReference type="Proteomes" id="UP000488299"/>
    </source>
</evidence>
<comment type="caution">
    <text evidence="6">The sequence shown here is derived from an EMBL/GenBank/DDBJ whole genome shotgun (WGS) entry which is preliminary data.</text>
</comment>
<dbReference type="EC" id="2.7.7.38" evidence="5"/>
<dbReference type="AlphaFoldDB" id="A0A7J5TUV3"/>
<dbReference type="GO" id="GO:0009103">
    <property type="term" value="P:lipopolysaccharide biosynthetic process"/>
    <property type="evidence" value="ECO:0007669"/>
    <property type="project" value="UniProtKB-UniRule"/>
</dbReference>
<evidence type="ECO:0000313" key="6">
    <source>
        <dbReference type="EMBL" id="KAB7727857.1"/>
    </source>
</evidence>
<dbReference type="Proteomes" id="UP000488299">
    <property type="component" value="Unassembled WGS sequence"/>
</dbReference>
<comment type="pathway">
    <text evidence="5">Nucleotide-sugar biosynthesis; CMP-3-deoxy-D-manno-octulosonate biosynthesis; CMP-3-deoxy-D-manno-octulosonate from 3-deoxy-D-manno-octulosonate and CTP: step 1/1.</text>
</comment>
<dbReference type="FunFam" id="3.90.550.10:FF:000011">
    <property type="entry name" value="3-deoxy-manno-octulosonate cytidylyltransferase"/>
    <property type="match status" value="1"/>
</dbReference>
<name>A0A7J5TUV3_9BACT</name>
<protein>
    <recommendedName>
        <fullName evidence="5">3-deoxy-manno-octulosonate cytidylyltransferase</fullName>
        <ecNumber evidence="5">2.7.7.38</ecNumber>
    </recommendedName>
    <alternativeName>
        <fullName evidence="5">CMP-2-keto-3-deoxyoctulosonic acid synthase</fullName>
        <shortName evidence="5">CKS</shortName>
        <shortName evidence="5">CMP-KDO synthase</shortName>
    </alternativeName>
</protein>
<evidence type="ECO:0000256" key="5">
    <source>
        <dbReference type="HAMAP-Rule" id="MF_00057"/>
    </source>
</evidence>
<dbReference type="Pfam" id="PF02348">
    <property type="entry name" value="CTP_transf_3"/>
    <property type="match status" value="1"/>
</dbReference>
<dbReference type="GO" id="GO:0033468">
    <property type="term" value="P:CMP-keto-3-deoxy-D-manno-octulosonic acid biosynthetic process"/>
    <property type="evidence" value="ECO:0007669"/>
    <property type="project" value="UniProtKB-UniRule"/>
</dbReference>
<dbReference type="EMBL" id="WELI01000009">
    <property type="protein sequence ID" value="KAB7727857.1"/>
    <property type="molecule type" value="Genomic_DNA"/>
</dbReference>
<comment type="catalytic activity">
    <reaction evidence="5">
        <text>3-deoxy-alpha-D-manno-oct-2-ulosonate + CTP = CMP-3-deoxy-beta-D-manno-octulosonate + diphosphate</text>
        <dbReference type="Rhea" id="RHEA:23448"/>
        <dbReference type="ChEBI" id="CHEBI:33019"/>
        <dbReference type="ChEBI" id="CHEBI:37563"/>
        <dbReference type="ChEBI" id="CHEBI:85986"/>
        <dbReference type="ChEBI" id="CHEBI:85987"/>
        <dbReference type="EC" id="2.7.7.38"/>
    </reaction>
</comment>